<dbReference type="Gene3D" id="2.60.40.3780">
    <property type="match status" value="1"/>
</dbReference>
<evidence type="ECO:0000256" key="5">
    <source>
        <dbReference type="ARBA" id="ARBA00023315"/>
    </source>
</evidence>
<feature type="active site" description="Proton donor/acceptor" evidence="7">
    <location>
        <position position="313"/>
    </location>
</feature>
<feature type="compositionally biased region" description="Polar residues" evidence="8">
    <location>
        <begin position="402"/>
        <end position="411"/>
    </location>
</feature>
<evidence type="ECO:0000256" key="7">
    <source>
        <dbReference type="PROSITE-ProRule" id="PRU01373"/>
    </source>
</evidence>
<gene>
    <name evidence="11" type="ORF">ACFFH7_45660</name>
</gene>
<dbReference type="CDD" id="cd13432">
    <property type="entry name" value="LDT_IgD_like_2"/>
    <property type="match status" value="1"/>
</dbReference>
<keyword evidence="4 7" id="KW-0573">Peptidoglycan synthesis</keyword>
<feature type="chain" id="PRO_5045376441" evidence="9">
    <location>
        <begin position="26"/>
        <end position="423"/>
    </location>
</feature>
<evidence type="ECO:0000313" key="11">
    <source>
        <dbReference type="EMBL" id="MFC0548864.1"/>
    </source>
</evidence>
<dbReference type="InterPro" id="IPR005490">
    <property type="entry name" value="LD_TPept_cat_dom"/>
</dbReference>
<comment type="pathway">
    <text evidence="1 7">Cell wall biogenesis; peptidoglycan biosynthesis.</text>
</comment>
<evidence type="ECO:0000256" key="1">
    <source>
        <dbReference type="ARBA" id="ARBA00004752"/>
    </source>
</evidence>
<protein>
    <submittedName>
        <fullName evidence="11">Ig-like domain-containing protein</fullName>
    </submittedName>
</protein>
<dbReference type="SUPFAM" id="SSF141523">
    <property type="entry name" value="L,D-transpeptidase catalytic domain-like"/>
    <property type="match status" value="1"/>
</dbReference>
<reference evidence="11 12" key="1">
    <citation type="submission" date="2024-09" db="EMBL/GenBank/DDBJ databases">
        <authorList>
            <person name="Sun Q."/>
            <person name="Mori K."/>
        </authorList>
    </citation>
    <scope>NUCLEOTIDE SEQUENCE [LARGE SCALE GENOMIC DNA]</scope>
    <source>
        <strain evidence="11 12">TBRC 1432</strain>
    </source>
</reference>
<dbReference type="PANTHER" id="PTHR30582:SF2">
    <property type="entry name" value="L,D-TRANSPEPTIDASE YCIB-RELATED"/>
    <property type="match status" value="1"/>
</dbReference>
<dbReference type="PROSITE" id="PS52029">
    <property type="entry name" value="LD_TPASE"/>
    <property type="match status" value="1"/>
</dbReference>
<dbReference type="PANTHER" id="PTHR30582">
    <property type="entry name" value="L,D-TRANSPEPTIDASE"/>
    <property type="match status" value="1"/>
</dbReference>
<dbReference type="CDD" id="cd16913">
    <property type="entry name" value="YkuD_like"/>
    <property type="match status" value="1"/>
</dbReference>
<keyword evidence="12" id="KW-1185">Reference proteome</keyword>
<organism evidence="11 12">
    <name type="scientific">Kutzneria chonburiensis</name>
    <dbReference type="NCBI Taxonomy" id="1483604"/>
    <lineage>
        <taxon>Bacteria</taxon>
        <taxon>Bacillati</taxon>
        <taxon>Actinomycetota</taxon>
        <taxon>Actinomycetes</taxon>
        <taxon>Pseudonocardiales</taxon>
        <taxon>Pseudonocardiaceae</taxon>
        <taxon>Kutzneria</taxon>
    </lineage>
</organism>
<feature type="region of interest" description="Disordered" evidence="8">
    <location>
        <begin position="402"/>
        <end position="423"/>
    </location>
</feature>
<dbReference type="PROSITE" id="PS51257">
    <property type="entry name" value="PROKAR_LIPOPROTEIN"/>
    <property type="match status" value="1"/>
</dbReference>
<dbReference type="InterPro" id="IPR038063">
    <property type="entry name" value="Transpep_catalytic_dom"/>
</dbReference>
<evidence type="ECO:0000256" key="8">
    <source>
        <dbReference type="SAM" id="MobiDB-lite"/>
    </source>
</evidence>
<feature type="active site" description="Nucleophile" evidence="7">
    <location>
        <position position="331"/>
    </location>
</feature>
<dbReference type="Pfam" id="PF17964">
    <property type="entry name" value="Big_10"/>
    <property type="match status" value="1"/>
</dbReference>
<keyword evidence="9" id="KW-0732">Signal</keyword>
<evidence type="ECO:0000256" key="6">
    <source>
        <dbReference type="ARBA" id="ARBA00023316"/>
    </source>
</evidence>
<proteinExistence type="predicted"/>
<keyword evidence="6 7" id="KW-0961">Cell wall biogenesis/degradation</keyword>
<evidence type="ECO:0000256" key="2">
    <source>
        <dbReference type="ARBA" id="ARBA00022679"/>
    </source>
</evidence>
<evidence type="ECO:0000256" key="9">
    <source>
        <dbReference type="SAM" id="SignalP"/>
    </source>
</evidence>
<dbReference type="InterPro" id="IPR050979">
    <property type="entry name" value="LD-transpeptidase"/>
</dbReference>
<dbReference type="Gene3D" id="2.40.440.10">
    <property type="entry name" value="L,D-transpeptidase catalytic domain-like"/>
    <property type="match status" value="1"/>
</dbReference>
<dbReference type="Pfam" id="PF03734">
    <property type="entry name" value="YkuD"/>
    <property type="match status" value="1"/>
</dbReference>
<sequence>MKRWPAIVLAVTGLLAAGCSGETTAGSTTTTTTPPPPPAKVAISPAANGQAVATETPIKITADGGKITDVQVTGGDTKVDGKYDADNKTWTSSGTLNVSKTYTVSATVTNPAGKTTTASSTFTTVTPNAIVHTHIFEGENVTYGVGMPIMLTFDKPVQNKAAVEQAMSLTTSQPVVGAWAWADDTHLNFRPRDYWPANTKVSFAAHMNGVQVSPGVYGSAELTQTFSIGDSLVVVASTSGHRMQVFKNGNLQYDWAISTGRPGHDTPNGTYLTIDKGNPVEMKPSDIAPGGPGYYDLKVPWSVRFTWSGDYLHDAYWSVGQQGSEDVSHGCVNMSPEAAQTYYEEELPGDPVTIIGSPLAGTPGDGWTDWFDSWQTLLGKSATHQAVQAGPQGSTLVAPTSIAASTGTTPSGHPADNNAAAAS</sequence>
<dbReference type="Gene3D" id="2.60.40.3710">
    <property type="match status" value="1"/>
</dbReference>
<accession>A0ABV6N8V3</accession>
<evidence type="ECO:0000256" key="3">
    <source>
        <dbReference type="ARBA" id="ARBA00022960"/>
    </source>
</evidence>
<dbReference type="RefSeq" id="WP_273940547.1">
    <property type="nucleotide sequence ID" value="NZ_CP097263.1"/>
</dbReference>
<evidence type="ECO:0000256" key="4">
    <source>
        <dbReference type="ARBA" id="ARBA00022984"/>
    </source>
</evidence>
<feature type="domain" description="L,D-TPase catalytic" evidence="10">
    <location>
        <begin position="232"/>
        <end position="355"/>
    </location>
</feature>
<keyword evidence="5" id="KW-0012">Acyltransferase</keyword>
<dbReference type="Proteomes" id="UP001589810">
    <property type="component" value="Unassembled WGS sequence"/>
</dbReference>
<name>A0ABV6N8V3_9PSEU</name>
<keyword evidence="2" id="KW-0808">Transferase</keyword>
<evidence type="ECO:0000259" key="10">
    <source>
        <dbReference type="PROSITE" id="PS52029"/>
    </source>
</evidence>
<dbReference type="InterPro" id="IPR041280">
    <property type="entry name" value="Big_10"/>
</dbReference>
<evidence type="ECO:0000313" key="12">
    <source>
        <dbReference type="Proteomes" id="UP001589810"/>
    </source>
</evidence>
<dbReference type="EMBL" id="JBHLUD010000020">
    <property type="protein sequence ID" value="MFC0548864.1"/>
    <property type="molecule type" value="Genomic_DNA"/>
</dbReference>
<feature type="signal peptide" evidence="9">
    <location>
        <begin position="1"/>
        <end position="25"/>
    </location>
</feature>
<comment type="caution">
    <text evidence="11">The sequence shown here is derived from an EMBL/GenBank/DDBJ whole genome shotgun (WGS) entry which is preliminary data.</text>
</comment>
<keyword evidence="3 7" id="KW-0133">Cell shape</keyword>